<keyword evidence="4" id="KW-0808">Transferase</keyword>
<dbReference type="SUPFAM" id="SSF48452">
    <property type="entry name" value="TPR-like"/>
    <property type="match status" value="2"/>
</dbReference>
<keyword evidence="1" id="KW-0677">Repeat</keyword>
<evidence type="ECO:0000256" key="2">
    <source>
        <dbReference type="ARBA" id="ARBA00022803"/>
    </source>
</evidence>
<dbReference type="Pfam" id="PF12569">
    <property type="entry name" value="NatA_aux_su"/>
    <property type="match status" value="1"/>
</dbReference>
<proteinExistence type="predicted"/>
<reference evidence="4 5" key="1">
    <citation type="submission" date="2016-04" db="EMBL/GenBank/DDBJ databases">
        <title>Evolutionary innovation and constraint leading to complex multicellularity in the Ascomycota.</title>
        <authorList>
            <person name="Cisse O."/>
            <person name="Nguyen A."/>
            <person name="Hewitt D.A."/>
            <person name="Jedd G."/>
            <person name="Stajich J.E."/>
        </authorList>
    </citation>
    <scope>NUCLEOTIDE SEQUENCE [LARGE SCALE GENOMIC DNA]</scope>
    <source>
        <strain evidence="4 5">DAH-3</strain>
    </source>
</reference>
<dbReference type="InterPro" id="IPR021183">
    <property type="entry name" value="NatA_aux_su"/>
</dbReference>
<organism evidence="4 5">
    <name type="scientific">Neolecta irregularis (strain DAH-3)</name>
    <dbReference type="NCBI Taxonomy" id="1198029"/>
    <lineage>
        <taxon>Eukaryota</taxon>
        <taxon>Fungi</taxon>
        <taxon>Dikarya</taxon>
        <taxon>Ascomycota</taxon>
        <taxon>Taphrinomycotina</taxon>
        <taxon>Neolectales</taxon>
        <taxon>Neolectaceae</taxon>
        <taxon>Neolecta</taxon>
    </lineage>
</organism>
<dbReference type="OrthoDB" id="10263032at2759"/>
<dbReference type="PROSITE" id="PS50005">
    <property type="entry name" value="TPR"/>
    <property type="match status" value="1"/>
</dbReference>
<dbReference type="Gene3D" id="1.25.40.1010">
    <property type="match status" value="1"/>
</dbReference>
<evidence type="ECO:0000313" key="4">
    <source>
        <dbReference type="EMBL" id="OLL26716.1"/>
    </source>
</evidence>
<sequence length="817" mass="93596">MPPAKPALAPKELALFKALLRLYETKQYKKGIKTADLILKRFPDHPDTLAMKGLLYTNTDRKQEGYDLIRRGLKCDLTSHICWHVYGIVQRADKNYDEALKCYANALKFDRDNHQILRDFAMLQVQLRMFAHYAESRSKIIQLRPEQRQNWSALALAQHLSNDYSAAESTLASYQATLKRVNPWDLENSEALLYHNMVIYQSGDIERALSHLQSIELNVLDKLTVAELHAKYLLLLKNWQQAEKAYFVLMDRNSDKIEYFVALEQVRQAIDDNNVLVNKAALKTLYHDLQQRYPKSDAAKRRFLDHLNGDEFRDLLKPYLIAAFQKGIPSIFANIKSLYQDKSKREIAFQVVNEYIASLDTLDNSLLWAHYYLAQHHDYIANFDKAQEYIETTIQLSPETVELRMFKARILKHVGDIPGAAKTMNEARESDLRDRFVNTKCVKYYLRDNQNTLAAEIAKPFTRKDAPGGSVGDLSEMQAFWFILEDGQSYLRQGKLGLALKRFHTILKIFDEWADDQFDFHAYAVRKGTIRTYIDMLKWEDQLRSNPNFVKAAHSAVKIYCMLYDNPEFAHGIDNIRLNESEKKRAIKKAKKSFAAKKNDVYVLPGDDDPFGEKLAKTTEPLKVVDAFLKPLVQLCSKEIETWLSAFEVYIRSGNYIASAKALQSISSIDSSDPRLCPLIARFFTQIRKAQLADPVKELLNSQLKAFIDPDVDLDVYLNQVLDRSRSSARGLLSTAEALAVINSPNAEKILFEILQLDSTTIHDAQLGLAILEKWTSPQVSSYKVKAGQRWPMANAFHLVSNGNGIALNDCNNDHTE</sequence>
<dbReference type="PANTHER" id="PTHR22767">
    <property type="entry name" value="N-TERMINAL ACETYLTRANSFERASE-RELATED"/>
    <property type="match status" value="1"/>
</dbReference>
<keyword evidence="5" id="KW-1185">Reference proteome</keyword>
<accession>A0A1U7LVL2</accession>
<evidence type="ECO:0000256" key="3">
    <source>
        <dbReference type="PROSITE-ProRule" id="PRU00339"/>
    </source>
</evidence>
<dbReference type="Proteomes" id="UP000186594">
    <property type="component" value="Unassembled WGS sequence"/>
</dbReference>
<comment type="caution">
    <text evidence="4">The sequence shown here is derived from an EMBL/GenBank/DDBJ whole genome shotgun (WGS) entry which is preliminary data.</text>
</comment>
<feature type="repeat" description="TPR" evidence="3">
    <location>
        <begin position="80"/>
        <end position="113"/>
    </location>
</feature>
<dbReference type="InterPro" id="IPR011990">
    <property type="entry name" value="TPR-like_helical_dom_sf"/>
</dbReference>
<protein>
    <submittedName>
        <fullName evidence="4">N-terminal acetyltransferase A complex subunit nat1</fullName>
    </submittedName>
</protein>
<dbReference type="GO" id="GO:0031415">
    <property type="term" value="C:NatA complex"/>
    <property type="evidence" value="ECO:0007669"/>
    <property type="project" value="EnsemblFungi"/>
</dbReference>
<evidence type="ECO:0000313" key="5">
    <source>
        <dbReference type="Proteomes" id="UP000186594"/>
    </source>
</evidence>
<dbReference type="GO" id="GO:0010698">
    <property type="term" value="F:acetyltransferase activator activity"/>
    <property type="evidence" value="ECO:0007669"/>
    <property type="project" value="EnsemblFungi"/>
</dbReference>
<dbReference type="EMBL" id="LXFE01000152">
    <property type="protein sequence ID" value="OLL26716.1"/>
    <property type="molecule type" value="Genomic_DNA"/>
</dbReference>
<dbReference type="GO" id="GO:0016740">
    <property type="term" value="F:transferase activity"/>
    <property type="evidence" value="ECO:0007669"/>
    <property type="project" value="UniProtKB-KW"/>
</dbReference>
<name>A0A1U7LVL2_NEOID</name>
<dbReference type="OMA" id="MEMRADY"/>
<dbReference type="SMART" id="SM00028">
    <property type="entry name" value="TPR"/>
    <property type="match status" value="4"/>
</dbReference>
<dbReference type="InterPro" id="IPR019734">
    <property type="entry name" value="TPR_rpt"/>
</dbReference>
<keyword evidence="2 3" id="KW-0802">TPR repeat</keyword>
<dbReference type="STRING" id="1198029.A0A1U7LVL2"/>
<evidence type="ECO:0000256" key="1">
    <source>
        <dbReference type="ARBA" id="ARBA00022737"/>
    </source>
</evidence>
<dbReference type="PIRSF" id="PIRSF000422">
    <property type="entry name" value="N-terminal-AcTrfase-A_aux_su"/>
    <property type="match status" value="1"/>
</dbReference>
<dbReference type="PANTHER" id="PTHR22767:SF2">
    <property type="entry name" value="N(ALPHA)-ACETYLTRANSFERASE 15_16, ISOFORM A"/>
    <property type="match status" value="1"/>
</dbReference>
<dbReference type="Gene3D" id="1.25.40.1040">
    <property type="match status" value="1"/>
</dbReference>
<dbReference type="AlphaFoldDB" id="A0A1U7LVL2"/>
<gene>
    <name evidence="4" type="ORF">NEOLI_000347</name>
</gene>
<dbReference type="FunFam" id="1.25.40.1040:FF:000003">
    <property type="entry name" value="N-terminal acetyltransferase A, auxiliary subunit"/>
    <property type="match status" value="1"/>
</dbReference>